<reference evidence="2 3" key="1">
    <citation type="submission" date="2023-12" db="EMBL/GenBank/DDBJ databases">
        <title>A high-quality genome assembly for Dillenia turbinata (Dilleniales).</title>
        <authorList>
            <person name="Chanderbali A."/>
        </authorList>
    </citation>
    <scope>NUCLEOTIDE SEQUENCE [LARGE SCALE GENOMIC DNA]</scope>
    <source>
        <strain evidence="2">LSX21</strain>
        <tissue evidence="2">Leaf</tissue>
    </source>
</reference>
<dbReference type="PANTHER" id="PTHR37610">
    <property type="entry name" value="CCHC-TYPE DOMAIN-CONTAINING PROTEIN"/>
    <property type="match status" value="1"/>
</dbReference>
<dbReference type="Pfam" id="PF14244">
    <property type="entry name" value="Retrotran_gag_3"/>
    <property type="match status" value="1"/>
</dbReference>
<accession>A0AAN8ZHX5</accession>
<gene>
    <name evidence="2" type="ORF">RJ641_035120</name>
</gene>
<sequence length="193" mass="21798">MEDPTKLVLSPNTSTESILDNLTTKITEVMSRTQASSIIDSVTVPTNIKLNDSNYALWSQVVEMYISGKDKLGCINGDLPKPPETDPSFRLWREIDFRRPNLMQCAMDIQNYNSILQEERVYIFLDGLDDKLDNIKSDVLQLKPFPTIEQAYAYVQREDTRQTVMTSSMENASNGAVMATKGVKSRHSHKGDS</sequence>
<keyword evidence="3" id="KW-1185">Reference proteome</keyword>
<dbReference type="EMBL" id="JBAMMX010000008">
    <property type="protein sequence ID" value="KAK6934965.1"/>
    <property type="molecule type" value="Genomic_DNA"/>
</dbReference>
<dbReference type="InterPro" id="IPR029472">
    <property type="entry name" value="Copia-like_N"/>
</dbReference>
<evidence type="ECO:0000313" key="2">
    <source>
        <dbReference type="EMBL" id="KAK6934965.1"/>
    </source>
</evidence>
<organism evidence="2 3">
    <name type="scientific">Dillenia turbinata</name>
    <dbReference type="NCBI Taxonomy" id="194707"/>
    <lineage>
        <taxon>Eukaryota</taxon>
        <taxon>Viridiplantae</taxon>
        <taxon>Streptophyta</taxon>
        <taxon>Embryophyta</taxon>
        <taxon>Tracheophyta</taxon>
        <taxon>Spermatophyta</taxon>
        <taxon>Magnoliopsida</taxon>
        <taxon>eudicotyledons</taxon>
        <taxon>Gunneridae</taxon>
        <taxon>Pentapetalae</taxon>
        <taxon>Dilleniales</taxon>
        <taxon>Dilleniaceae</taxon>
        <taxon>Dillenia</taxon>
    </lineage>
</organism>
<dbReference type="AlphaFoldDB" id="A0AAN8ZHX5"/>
<feature type="domain" description="Retrotransposon Copia-like N-terminal" evidence="1">
    <location>
        <begin position="48"/>
        <end position="83"/>
    </location>
</feature>
<evidence type="ECO:0000313" key="3">
    <source>
        <dbReference type="Proteomes" id="UP001370490"/>
    </source>
</evidence>
<evidence type="ECO:0000259" key="1">
    <source>
        <dbReference type="Pfam" id="PF14244"/>
    </source>
</evidence>
<name>A0AAN8ZHX5_9MAGN</name>
<proteinExistence type="predicted"/>
<dbReference type="Proteomes" id="UP001370490">
    <property type="component" value="Unassembled WGS sequence"/>
</dbReference>
<dbReference type="PANTHER" id="PTHR37610:SF38">
    <property type="entry name" value="RETROTRANSPOSON COPIA-LIKE N-TERMINAL DOMAIN-CONTAINING PROTEIN"/>
    <property type="match status" value="1"/>
</dbReference>
<comment type="caution">
    <text evidence="2">The sequence shown here is derived from an EMBL/GenBank/DDBJ whole genome shotgun (WGS) entry which is preliminary data.</text>
</comment>
<protein>
    <submittedName>
        <fullName evidence="2">Retrotransposon Copia-like, N-terminal</fullName>
    </submittedName>
</protein>